<dbReference type="RefSeq" id="WP_189485025.1">
    <property type="nucleotide sequence ID" value="NZ_BMZB01000001.1"/>
</dbReference>
<evidence type="ECO:0000256" key="1">
    <source>
        <dbReference type="SAM" id="MobiDB-lite"/>
    </source>
</evidence>
<feature type="compositionally biased region" description="Basic and acidic residues" evidence="1">
    <location>
        <begin position="49"/>
        <end position="79"/>
    </location>
</feature>
<keyword evidence="3" id="KW-1185">Reference proteome</keyword>
<reference evidence="2" key="2">
    <citation type="submission" date="2020-09" db="EMBL/GenBank/DDBJ databases">
        <authorList>
            <person name="Sun Q."/>
            <person name="Kim S."/>
        </authorList>
    </citation>
    <scope>NUCLEOTIDE SEQUENCE</scope>
    <source>
        <strain evidence="2">KCTC 32296</strain>
    </source>
</reference>
<feature type="region of interest" description="Disordered" evidence="1">
    <location>
        <begin position="49"/>
        <end position="87"/>
    </location>
</feature>
<dbReference type="EMBL" id="BMZB01000001">
    <property type="protein sequence ID" value="GGZ24846.1"/>
    <property type="molecule type" value="Genomic_DNA"/>
</dbReference>
<evidence type="ECO:0000313" key="3">
    <source>
        <dbReference type="Proteomes" id="UP000662572"/>
    </source>
</evidence>
<gene>
    <name evidence="2" type="ORF">GCM10011273_07650</name>
</gene>
<dbReference type="AlphaFoldDB" id="A0A918PW29"/>
<sequence length="87" mass="9163">MNKNLVIASLIGLLVIVAAAVFMNMPDNRTAGERVGDAVDTLPQGVDKAAEQLEDRTPAERLGDNIKEGAETTEQKAENATDGNPAT</sequence>
<protein>
    <recommendedName>
        <fullName evidence="4">YtxH-like protein</fullName>
    </recommendedName>
</protein>
<reference evidence="2" key="1">
    <citation type="journal article" date="2014" name="Int. J. Syst. Evol. Microbiol.">
        <title>Complete genome sequence of Corynebacterium casei LMG S-19264T (=DSM 44701T), isolated from a smear-ripened cheese.</title>
        <authorList>
            <consortium name="US DOE Joint Genome Institute (JGI-PGF)"/>
            <person name="Walter F."/>
            <person name="Albersmeier A."/>
            <person name="Kalinowski J."/>
            <person name="Ruckert C."/>
        </authorList>
    </citation>
    <scope>NUCLEOTIDE SEQUENCE</scope>
    <source>
        <strain evidence="2">KCTC 32296</strain>
    </source>
</reference>
<evidence type="ECO:0000313" key="2">
    <source>
        <dbReference type="EMBL" id="GGZ24846.1"/>
    </source>
</evidence>
<accession>A0A918PW29</accession>
<organism evidence="2 3">
    <name type="scientific">Asticcacaulis endophyticus</name>
    <dbReference type="NCBI Taxonomy" id="1395890"/>
    <lineage>
        <taxon>Bacteria</taxon>
        <taxon>Pseudomonadati</taxon>
        <taxon>Pseudomonadota</taxon>
        <taxon>Alphaproteobacteria</taxon>
        <taxon>Caulobacterales</taxon>
        <taxon>Caulobacteraceae</taxon>
        <taxon>Asticcacaulis</taxon>
    </lineage>
</organism>
<evidence type="ECO:0008006" key="4">
    <source>
        <dbReference type="Google" id="ProtNLM"/>
    </source>
</evidence>
<comment type="caution">
    <text evidence="2">The sequence shown here is derived from an EMBL/GenBank/DDBJ whole genome shotgun (WGS) entry which is preliminary data.</text>
</comment>
<name>A0A918PW29_9CAUL</name>
<proteinExistence type="predicted"/>
<dbReference type="Proteomes" id="UP000662572">
    <property type="component" value="Unassembled WGS sequence"/>
</dbReference>